<dbReference type="SUPFAM" id="SSF81585">
    <property type="entry name" value="PsbU/PolX domain-like"/>
    <property type="match status" value="1"/>
</dbReference>
<dbReference type="SMART" id="SM00476">
    <property type="entry name" value="DNaseIc"/>
    <property type="match status" value="1"/>
</dbReference>
<protein>
    <recommendedName>
        <fullName evidence="4">Endonuclease/exonuclease/phosphatase domain-containing protein</fullName>
    </recommendedName>
</protein>
<dbReference type="Gene3D" id="3.60.10.10">
    <property type="entry name" value="Endonuclease/exonuclease/phosphatase"/>
    <property type="match status" value="1"/>
</dbReference>
<evidence type="ECO:0000256" key="2">
    <source>
        <dbReference type="ARBA" id="ARBA00022722"/>
    </source>
</evidence>
<name>A0ABQ0U671_9GAMM</name>
<keyword evidence="6" id="KW-1185">Reference proteome</keyword>
<evidence type="ECO:0000256" key="1">
    <source>
        <dbReference type="ARBA" id="ARBA00007359"/>
    </source>
</evidence>
<keyword evidence="2" id="KW-0540">Nuclease</keyword>
<dbReference type="InterPro" id="IPR005135">
    <property type="entry name" value="Endo/exonuclease/phosphatase"/>
</dbReference>
<reference evidence="5 6" key="1">
    <citation type="submission" date="2019-07" db="EMBL/GenBank/DDBJ databases">
        <title>Whole genome shotgun sequence of Halomonas halophila NBRC 102604.</title>
        <authorList>
            <person name="Hosoyama A."/>
            <person name="Uohara A."/>
            <person name="Ohji S."/>
            <person name="Ichikawa N."/>
        </authorList>
    </citation>
    <scope>NUCLEOTIDE SEQUENCE [LARGE SCALE GENOMIC DNA]</scope>
    <source>
        <strain evidence="5 6">NBRC 102604</strain>
    </source>
</reference>
<keyword evidence="3" id="KW-0378">Hydrolase</keyword>
<dbReference type="SUPFAM" id="SSF56219">
    <property type="entry name" value="DNase I-like"/>
    <property type="match status" value="1"/>
</dbReference>
<dbReference type="PANTHER" id="PTHR11371">
    <property type="entry name" value="DEOXYRIBONUCLEASE"/>
    <property type="match status" value="1"/>
</dbReference>
<evidence type="ECO:0000313" key="6">
    <source>
        <dbReference type="Proteomes" id="UP000321121"/>
    </source>
</evidence>
<dbReference type="Gene3D" id="1.10.150.320">
    <property type="entry name" value="Photosystem II 12 kDa extrinsic protein"/>
    <property type="match status" value="1"/>
</dbReference>
<dbReference type="InterPro" id="IPR016202">
    <property type="entry name" value="DNase_I"/>
</dbReference>
<evidence type="ECO:0000313" key="5">
    <source>
        <dbReference type="EMBL" id="GEK73907.1"/>
    </source>
</evidence>
<dbReference type="PANTHER" id="PTHR11371:SF31">
    <property type="entry name" value="EXTRACELLULAR NUCLEASE"/>
    <property type="match status" value="1"/>
</dbReference>
<dbReference type="InterPro" id="IPR036691">
    <property type="entry name" value="Endo/exonu/phosph_ase_sf"/>
</dbReference>
<evidence type="ECO:0000256" key="3">
    <source>
        <dbReference type="ARBA" id="ARBA00022801"/>
    </source>
</evidence>
<proteinExistence type="inferred from homology"/>
<comment type="similarity">
    <text evidence="1">Belongs to the DNase I family.</text>
</comment>
<gene>
    <name evidence="5" type="ORF">HHA04nite_24510</name>
</gene>
<dbReference type="Pfam" id="PF03372">
    <property type="entry name" value="Exo_endo_phos"/>
    <property type="match status" value="1"/>
</dbReference>
<comment type="caution">
    <text evidence="5">The sequence shown here is derived from an EMBL/GenBank/DDBJ whole genome shotgun (WGS) entry which is preliminary data.</text>
</comment>
<dbReference type="Proteomes" id="UP000321121">
    <property type="component" value="Unassembled WGS sequence"/>
</dbReference>
<dbReference type="EMBL" id="BJUS01000031">
    <property type="protein sequence ID" value="GEK73907.1"/>
    <property type="molecule type" value="Genomic_DNA"/>
</dbReference>
<organism evidence="5 6">
    <name type="scientific">Halomonas halophila</name>
    <dbReference type="NCBI Taxonomy" id="29573"/>
    <lineage>
        <taxon>Bacteria</taxon>
        <taxon>Pseudomonadati</taxon>
        <taxon>Pseudomonadota</taxon>
        <taxon>Gammaproteobacteria</taxon>
        <taxon>Oceanospirillales</taxon>
        <taxon>Halomonadaceae</taxon>
        <taxon>Halomonas</taxon>
    </lineage>
</organism>
<dbReference type="CDD" id="cd10283">
    <property type="entry name" value="MnuA_DNase1-like"/>
    <property type="match status" value="1"/>
</dbReference>
<evidence type="ECO:0000259" key="4">
    <source>
        <dbReference type="Pfam" id="PF03372"/>
    </source>
</evidence>
<accession>A0ABQ0U671</accession>
<feature type="domain" description="Endonuclease/exonuclease/phosphatase" evidence="4">
    <location>
        <begin position="31"/>
        <end position="267"/>
    </location>
</feature>
<sequence>MEGRMQRLVLAGFLTLALAGFPGLAGAAVIGSWNLEHLGWNNDKRLDLVARVAGRFDLLAVQELMNDEALAALEQELEAVSGEAWSSMASHAVGRSRYQEHYGFLWRESRIASLGGGAVYIDRGDVFAREPFSARFRDRENDDAFVAATVHVVYGDGLADRRPEVEALADYWQWLDEAYPDTPRMLMGDFNMAPDDPAWAPLRALGVVPALNGQATTLGTTPGRYASPYDNIWYRPDRLSPQALGMLRYPALTGLDHVAAREHVSDHAPVYLALHQGELRALPPGAGEVAGAGGASHARAAGCIDLNASSVAMLERLPHIGPARAESIVDGRPWAGSGELSRIDGIAVGRLADIRDSGRLCSG</sequence>